<gene>
    <name evidence="1" type="ORF">KC19_11G105500</name>
</gene>
<dbReference type="AlphaFoldDB" id="A0A8T0GD40"/>
<organism evidence="1 2">
    <name type="scientific">Ceratodon purpureus</name>
    <name type="common">Fire moss</name>
    <name type="synonym">Dicranum purpureum</name>
    <dbReference type="NCBI Taxonomy" id="3225"/>
    <lineage>
        <taxon>Eukaryota</taxon>
        <taxon>Viridiplantae</taxon>
        <taxon>Streptophyta</taxon>
        <taxon>Embryophyta</taxon>
        <taxon>Bryophyta</taxon>
        <taxon>Bryophytina</taxon>
        <taxon>Bryopsida</taxon>
        <taxon>Dicranidae</taxon>
        <taxon>Pseudoditrichales</taxon>
        <taxon>Ditrichaceae</taxon>
        <taxon>Ceratodon</taxon>
    </lineage>
</organism>
<dbReference type="EMBL" id="CM026432">
    <property type="protein sequence ID" value="KAG0557141.1"/>
    <property type="molecule type" value="Genomic_DNA"/>
</dbReference>
<comment type="caution">
    <text evidence="1">The sequence shown here is derived from an EMBL/GenBank/DDBJ whole genome shotgun (WGS) entry which is preliminary data.</text>
</comment>
<keyword evidence="2" id="KW-1185">Reference proteome</keyword>
<reference evidence="1 2" key="1">
    <citation type="submission" date="2020-06" db="EMBL/GenBank/DDBJ databases">
        <title>WGS assembly of Ceratodon purpureus strain R40.</title>
        <authorList>
            <person name="Carey S.B."/>
            <person name="Jenkins J."/>
            <person name="Shu S."/>
            <person name="Lovell J.T."/>
            <person name="Sreedasyam A."/>
            <person name="Maumus F."/>
            <person name="Tiley G.P."/>
            <person name="Fernandez-Pozo N."/>
            <person name="Barry K."/>
            <person name="Chen C."/>
            <person name="Wang M."/>
            <person name="Lipzen A."/>
            <person name="Daum C."/>
            <person name="Saski C.A."/>
            <person name="Payton A.C."/>
            <person name="Mcbreen J.C."/>
            <person name="Conrad R.E."/>
            <person name="Kollar L.M."/>
            <person name="Olsson S."/>
            <person name="Huttunen S."/>
            <person name="Landis J.B."/>
            <person name="Wickett N.J."/>
            <person name="Johnson M.G."/>
            <person name="Rensing S.A."/>
            <person name="Grimwood J."/>
            <person name="Schmutz J."/>
            <person name="Mcdaniel S.F."/>
        </authorList>
    </citation>
    <scope>NUCLEOTIDE SEQUENCE [LARGE SCALE GENOMIC DNA]</scope>
    <source>
        <strain evidence="1 2">R40</strain>
    </source>
</reference>
<evidence type="ECO:0000313" key="2">
    <source>
        <dbReference type="Proteomes" id="UP000822688"/>
    </source>
</evidence>
<proteinExistence type="predicted"/>
<sequence length="85" mass="9245">MADQGRRQNAFLSEMKLHPPGFRRRLVSSCCNSSSASPPLPCCFLPFSAFSLLSAHNAAASSLSHLFSSPPPCEQVSPYTSFWVP</sequence>
<accession>A0A8T0GD40</accession>
<protein>
    <submittedName>
        <fullName evidence="1">Uncharacterized protein</fullName>
    </submittedName>
</protein>
<evidence type="ECO:0000313" key="1">
    <source>
        <dbReference type="EMBL" id="KAG0557141.1"/>
    </source>
</evidence>
<dbReference type="Proteomes" id="UP000822688">
    <property type="component" value="Chromosome 11"/>
</dbReference>
<name>A0A8T0GD40_CERPU</name>